<keyword evidence="1" id="KW-1133">Transmembrane helix</keyword>
<keyword evidence="1" id="KW-0812">Transmembrane</keyword>
<feature type="transmembrane region" description="Helical" evidence="1">
    <location>
        <begin position="244"/>
        <end position="262"/>
    </location>
</feature>
<evidence type="ECO:0000313" key="4">
    <source>
        <dbReference type="Proteomes" id="UP000005387"/>
    </source>
</evidence>
<dbReference type="RefSeq" id="WP_006040124.1">
    <property type="nucleotide sequence ID" value="NZ_AEDD01000012.1"/>
</dbReference>
<dbReference type="Proteomes" id="UP000005387">
    <property type="component" value="Unassembled WGS sequence"/>
</dbReference>
<keyword evidence="2" id="KW-0732">Signal</keyword>
<evidence type="ECO:0000256" key="1">
    <source>
        <dbReference type="SAM" id="Phobius"/>
    </source>
</evidence>
<gene>
    <name evidence="3" type="ORF">PaecuDRAFT_4141</name>
</gene>
<organism evidence="3 4">
    <name type="scientific">Paenibacillus curdlanolyticus YK9</name>
    <dbReference type="NCBI Taxonomy" id="717606"/>
    <lineage>
        <taxon>Bacteria</taxon>
        <taxon>Bacillati</taxon>
        <taxon>Bacillota</taxon>
        <taxon>Bacilli</taxon>
        <taxon>Bacillales</taxon>
        <taxon>Paenibacillaceae</taxon>
        <taxon>Paenibacillus</taxon>
    </lineage>
</organism>
<evidence type="ECO:0000256" key="2">
    <source>
        <dbReference type="SAM" id="SignalP"/>
    </source>
</evidence>
<dbReference type="STRING" id="717606.PaecuDRAFT_4141"/>
<name>E0IEQ0_9BACL</name>
<keyword evidence="4" id="KW-1185">Reference proteome</keyword>
<reference evidence="3 4" key="1">
    <citation type="submission" date="2010-07" db="EMBL/GenBank/DDBJ databases">
        <title>The draft genome of Paenibacillus curdlanolyticus YK9.</title>
        <authorList>
            <consortium name="US DOE Joint Genome Institute (JGI-PGF)"/>
            <person name="Lucas S."/>
            <person name="Copeland A."/>
            <person name="Lapidus A."/>
            <person name="Cheng J.-F."/>
            <person name="Bruce D."/>
            <person name="Goodwin L."/>
            <person name="Pitluck S."/>
            <person name="Land M.L."/>
            <person name="Hauser L."/>
            <person name="Chang Y.-J."/>
            <person name="Jeffries C."/>
            <person name="Anderson I.J."/>
            <person name="Johnson E."/>
            <person name="Loganathan U."/>
            <person name="Mulhopadhyay B."/>
            <person name="Kyrpides N."/>
            <person name="Woyke T.J."/>
        </authorList>
    </citation>
    <scope>NUCLEOTIDE SEQUENCE [LARGE SCALE GENOMIC DNA]</scope>
    <source>
        <strain evidence="3 4">YK9</strain>
    </source>
</reference>
<keyword evidence="1" id="KW-0472">Membrane</keyword>
<accession>E0IEQ0</accession>
<protein>
    <submittedName>
        <fullName evidence="3">Uncharacterized protein</fullName>
    </submittedName>
</protein>
<dbReference type="AlphaFoldDB" id="E0IEQ0"/>
<feature type="chain" id="PRO_5003136374" evidence="2">
    <location>
        <begin position="25"/>
        <end position="276"/>
    </location>
</feature>
<evidence type="ECO:0000313" key="3">
    <source>
        <dbReference type="EMBL" id="EFM09138.1"/>
    </source>
</evidence>
<dbReference type="eggNOG" id="COG1705">
    <property type="taxonomic scope" value="Bacteria"/>
</dbReference>
<dbReference type="EMBL" id="AEDD01000012">
    <property type="protein sequence ID" value="EFM09138.1"/>
    <property type="molecule type" value="Genomic_DNA"/>
</dbReference>
<proteinExistence type="predicted"/>
<dbReference type="OrthoDB" id="9763643at2"/>
<sequence length="276" mass="30457">MKYMGIFLCVILVSVILSVSSAHAVSEFDGQLESLTDQAIVEGDSLDISGWAVHTEGVEAVDVYVDGRLAGRAEYGAVRKDVAEALPAYSNSVNSGFRYMLDLTGVPQGPHNLSIKGVSKQGTSFLVARKSFKRERSFQGKLNMPSTDRISLSGHVLKMAGWVSSDKPLKAVQIWLDHYYIGDARIGLPTAANDKSDRIPSDSKFEYDLDITKSYKGEHLAQVIIQFEDGTTAELGRVTFAKPFNYAMLFVLFFIIIIGYALHRVKKRKSPRPSNV</sequence>
<feature type="signal peptide" evidence="2">
    <location>
        <begin position="1"/>
        <end position="24"/>
    </location>
</feature>